<name>A0A1V2GV90_9PROT</name>
<reference evidence="4 5" key="1">
    <citation type="submission" date="2016-10" db="EMBL/GenBank/DDBJ databases">
        <title>Draft Genome sequence of Roseomonas sp. strain M3.</title>
        <authorList>
            <person name="Subhash Y."/>
            <person name="Lee S."/>
        </authorList>
    </citation>
    <scope>NUCLEOTIDE SEQUENCE [LARGE SCALE GENOMIC DNA]</scope>
    <source>
        <strain evidence="4 5">M3</strain>
    </source>
</reference>
<keyword evidence="1" id="KW-0479">Metal-binding</keyword>
<keyword evidence="5" id="KW-1185">Reference proteome</keyword>
<feature type="domain" description="Microcystin LR degradation protein MlrC C-terminal" evidence="2">
    <location>
        <begin position="299"/>
        <end position="475"/>
    </location>
</feature>
<comment type="similarity">
    <text evidence="1">Belongs to the peptidase M81 family.</text>
</comment>
<evidence type="ECO:0000256" key="1">
    <source>
        <dbReference type="PIRNR" id="PIRNR012702"/>
    </source>
</evidence>
<feature type="domain" description="Microcystin LR degradation protein MlrC N-terminal" evidence="3">
    <location>
        <begin position="3"/>
        <end position="287"/>
    </location>
</feature>
<keyword evidence="1" id="KW-0378">Hydrolase</keyword>
<gene>
    <name evidence="4" type="ORF">BKE38_25425</name>
</gene>
<keyword evidence="1" id="KW-0645">Protease</keyword>
<evidence type="ECO:0000313" key="4">
    <source>
        <dbReference type="EMBL" id="ONG46388.1"/>
    </source>
</evidence>
<dbReference type="EMBL" id="MLCO01000318">
    <property type="protein sequence ID" value="ONG46388.1"/>
    <property type="molecule type" value="Genomic_DNA"/>
</dbReference>
<evidence type="ECO:0000259" key="2">
    <source>
        <dbReference type="Pfam" id="PF07171"/>
    </source>
</evidence>
<proteinExistence type="inferred from homology"/>
<comment type="function">
    <text evidence="1">Involved in peptidolytic degradation of cyclic heptapeptide hepatotoxin microcystin (MC).</text>
</comment>
<keyword evidence="1" id="KW-0482">Metalloprotease</keyword>
<dbReference type="GO" id="GO:0008237">
    <property type="term" value="F:metallopeptidase activity"/>
    <property type="evidence" value="ECO:0007669"/>
    <property type="project" value="UniProtKB-KW"/>
</dbReference>
<dbReference type="Proteomes" id="UP000188879">
    <property type="component" value="Unassembled WGS sequence"/>
</dbReference>
<dbReference type="InterPro" id="IPR009197">
    <property type="entry name" value="MlrC"/>
</dbReference>
<comment type="caution">
    <text evidence="4">The sequence shown here is derived from an EMBL/GenBank/DDBJ whole genome shotgun (WGS) entry which is preliminary data.</text>
</comment>
<dbReference type="PIRSF" id="PIRSF012702">
    <property type="entry name" value="UCP012702"/>
    <property type="match status" value="1"/>
</dbReference>
<dbReference type="GO" id="GO:0006508">
    <property type="term" value="P:proteolysis"/>
    <property type="evidence" value="ECO:0007669"/>
    <property type="project" value="UniProtKB-KW"/>
</dbReference>
<accession>A0A1V2GV90</accession>
<comment type="cofactor">
    <cofactor evidence="1">
        <name>Zn(2+)</name>
        <dbReference type="ChEBI" id="CHEBI:29105"/>
    </cofactor>
    <text evidence="1">Binds 1 zinc ion per subunit.</text>
</comment>
<dbReference type="RefSeq" id="WP_076960075.1">
    <property type="nucleotide sequence ID" value="NZ_MLCO01000318.1"/>
</dbReference>
<protein>
    <recommendedName>
        <fullName evidence="1">Microcystinase C</fullName>
        <shortName evidence="1">MlrC</shortName>
    </recommendedName>
</protein>
<evidence type="ECO:0000259" key="3">
    <source>
        <dbReference type="Pfam" id="PF07364"/>
    </source>
</evidence>
<dbReference type="AlphaFoldDB" id="A0A1V2GV90"/>
<organism evidence="4 5">
    <name type="scientific">Teichococcus deserti</name>
    <dbReference type="NCBI Taxonomy" id="1817963"/>
    <lineage>
        <taxon>Bacteria</taxon>
        <taxon>Pseudomonadati</taxon>
        <taxon>Pseudomonadota</taxon>
        <taxon>Alphaproteobacteria</taxon>
        <taxon>Acetobacterales</taxon>
        <taxon>Roseomonadaceae</taxon>
        <taxon>Roseomonas</taxon>
    </lineage>
</organism>
<sequence>MTRILVGQLWQESHDFNPVPTLAADFAVERGAAMLAANAGAGSTLGGILRTLRAAGVEPVPTLAARARPGGKVAGAVYEGLREEILGAARQAGPLDAVVFELHGAMTAEGHDSPEADLMGHLRALLGPAVVIAVGLDLHAHVTDALLRACDIVTACKENPHSDVVEAGECAARLALDTLSGRIRPVTTMIKLPMLLPGGSETVDQPLGTLHAIARRAVAADPALLDVSIFNVHPFRDVPDMGQAVLAIADADDAAADRAALSVARPMWAWRAQFRHEFPDADAALKDVLARPAARPFVLSDRGDRVLAGAPGDGLHLLDRLRRLGLPLRGAFPVTDPQTAAAAIAGGVGAVLDRQVGGRMTPGFAPLPLRLTVLRTDPVGEFVQKGPYQAGQRSTLGPCAVLQDDRGNLLLATTAAAMTQDPAAFTSQGIDIAGLDFVVAKSGNHFKLSFAGIATPLVVDTPGMGSYRAGFFPYTKSRFWPEIQTLELGDIHLRRFGRHQPADATVPA</sequence>
<evidence type="ECO:0000313" key="5">
    <source>
        <dbReference type="Proteomes" id="UP000188879"/>
    </source>
</evidence>
<dbReference type="InterPro" id="IPR010799">
    <property type="entry name" value="MlrC_C"/>
</dbReference>
<dbReference type="GO" id="GO:0046872">
    <property type="term" value="F:metal ion binding"/>
    <property type="evidence" value="ECO:0007669"/>
    <property type="project" value="UniProtKB-KW"/>
</dbReference>
<dbReference type="Pfam" id="PF07364">
    <property type="entry name" value="DUF1485"/>
    <property type="match status" value="1"/>
</dbReference>
<dbReference type="InterPro" id="IPR015995">
    <property type="entry name" value="MlrC_N"/>
</dbReference>
<dbReference type="Pfam" id="PF07171">
    <property type="entry name" value="MlrC_C"/>
    <property type="match status" value="1"/>
</dbReference>